<keyword evidence="2" id="KW-0472">Membrane</keyword>
<reference evidence="3" key="1">
    <citation type="submission" date="2021-05" db="EMBL/GenBank/DDBJ databases">
        <authorList>
            <person name="Alioto T."/>
            <person name="Alioto T."/>
            <person name="Gomez Garrido J."/>
        </authorList>
    </citation>
    <scope>NUCLEOTIDE SEQUENCE</scope>
</reference>
<feature type="compositionally biased region" description="Basic residues" evidence="1">
    <location>
        <begin position="68"/>
        <end position="80"/>
    </location>
</feature>
<proteinExistence type="predicted"/>
<dbReference type="EMBL" id="HBUE01224433">
    <property type="protein sequence ID" value="CAG6541214.1"/>
    <property type="molecule type" value="Transcribed_RNA"/>
</dbReference>
<protein>
    <submittedName>
        <fullName evidence="3">(northern house mosquito) hypothetical protein</fullName>
    </submittedName>
</protein>
<organism evidence="3">
    <name type="scientific">Culex pipiens</name>
    <name type="common">House mosquito</name>
    <dbReference type="NCBI Taxonomy" id="7175"/>
    <lineage>
        <taxon>Eukaryota</taxon>
        <taxon>Metazoa</taxon>
        <taxon>Ecdysozoa</taxon>
        <taxon>Arthropoda</taxon>
        <taxon>Hexapoda</taxon>
        <taxon>Insecta</taxon>
        <taxon>Pterygota</taxon>
        <taxon>Neoptera</taxon>
        <taxon>Endopterygota</taxon>
        <taxon>Diptera</taxon>
        <taxon>Nematocera</taxon>
        <taxon>Culicoidea</taxon>
        <taxon>Culicidae</taxon>
        <taxon>Culicinae</taxon>
        <taxon>Culicini</taxon>
        <taxon>Culex</taxon>
        <taxon>Culex</taxon>
    </lineage>
</organism>
<sequence length="105" mass="12011">MPTQVPSSSGWRPSIIATRTLAAGWNSTGLIWRNRWAYLEYSNRTTIIVVVVLIVVTVALTANPYPPPRRRCRPRPRVASRPRPPPQPTRPYSNIAIPIRRWKQS</sequence>
<accession>A0A8D8BUE2</accession>
<dbReference type="AlphaFoldDB" id="A0A8D8BUE2"/>
<dbReference type="EMBL" id="HBUE01331138">
    <property type="protein sequence ID" value="CAG6593287.1"/>
    <property type="molecule type" value="Transcribed_RNA"/>
</dbReference>
<evidence type="ECO:0000256" key="2">
    <source>
        <dbReference type="SAM" id="Phobius"/>
    </source>
</evidence>
<feature type="transmembrane region" description="Helical" evidence="2">
    <location>
        <begin position="45"/>
        <end position="65"/>
    </location>
</feature>
<keyword evidence="2" id="KW-0812">Transmembrane</keyword>
<evidence type="ECO:0000256" key="1">
    <source>
        <dbReference type="SAM" id="MobiDB-lite"/>
    </source>
</evidence>
<evidence type="ECO:0000313" key="3">
    <source>
        <dbReference type="EMBL" id="CAG6480843.1"/>
    </source>
</evidence>
<dbReference type="EMBL" id="HBUE01089392">
    <property type="protein sequence ID" value="CAG6480843.1"/>
    <property type="molecule type" value="Transcribed_RNA"/>
</dbReference>
<name>A0A8D8BUE2_CULPI</name>
<dbReference type="EMBL" id="HBUE01089390">
    <property type="protein sequence ID" value="CAG6480840.1"/>
    <property type="molecule type" value="Transcribed_RNA"/>
</dbReference>
<feature type="region of interest" description="Disordered" evidence="1">
    <location>
        <begin position="64"/>
        <end position="94"/>
    </location>
</feature>
<keyword evidence="2" id="KW-1133">Transmembrane helix</keyword>